<dbReference type="InterPro" id="IPR017930">
    <property type="entry name" value="Myb_dom"/>
</dbReference>
<comment type="caution">
    <text evidence="7">The sequence shown here is derived from an EMBL/GenBank/DDBJ whole genome shotgun (WGS) entry which is preliminary data.</text>
</comment>
<dbReference type="PANTHER" id="PTHR31442:SF32">
    <property type="entry name" value="TWO-COMPONENT RESPONSE REGULATOR ORR21-LIKE"/>
    <property type="match status" value="1"/>
</dbReference>
<protein>
    <recommendedName>
        <fullName evidence="6">HTH myb-type domain-containing protein</fullName>
    </recommendedName>
</protein>
<reference evidence="7 8" key="1">
    <citation type="journal article" date="2018" name="Mol. Plant">
        <title>The genome of Artemisia annua provides insight into the evolution of Asteraceae family and artemisinin biosynthesis.</title>
        <authorList>
            <person name="Shen Q."/>
            <person name="Zhang L."/>
            <person name="Liao Z."/>
            <person name="Wang S."/>
            <person name="Yan T."/>
            <person name="Shi P."/>
            <person name="Liu M."/>
            <person name="Fu X."/>
            <person name="Pan Q."/>
            <person name="Wang Y."/>
            <person name="Lv Z."/>
            <person name="Lu X."/>
            <person name="Zhang F."/>
            <person name="Jiang W."/>
            <person name="Ma Y."/>
            <person name="Chen M."/>
            <person name="Hao X."/>
            <person name="Li L."/>
            <person name="Tang Y."/>
            <person name="Lv G."/>
            <person name="Zhou Y."/>
            <person name="Sun X."/>
            <person name="Brodelius P.E."/>
            <person name="Rose J.K.C."/>
            <person name="Tang K."/>
        </authorList>
    </citation>
    <scope>NUCLEOTIDE SEQUENCE [LARGE SCALE GENOMIC DNA]</scope>
    <source>
        <strain evidence="8">cv. Huhao1</strain>
        <tissue evidence="7">Leaf</tissue>
    </source>
</reference>
<evidence type="ECO:0000256" key="2">
    <source>
        <dbReference type="ARBA" id="ARBA00023015"/>
    </source>
</evidence>
<evidence type="ECO:0000259" key="6">
    <source>
        <dbReference type="PROSITE" id="PS51294"/>
    </source>
</evidence>
<evidence type="ECO:0000256" key="3">
    <source>
        <dbReference type="ARBA" id="ARBA00023163"/>
    </source>
</evidence>
<dbReference type="GO" id="GO:0003700">
    <property type="term" value="F:DNA-binding transcription factor activity"/>
    <property type="evidence" value="ECO:0007669"/>
    <property type="project" value="InterPro"/>
</dbReference>
<dbReference type="STRING" id="35608.A0A2U1NM57"/>
<dbReference type="EMBL" id="PKPP01002543">
    <property type="protein sequence ID" value="PWA74589.1"/>
    <property type="molecule type" value="Genomic_DNA"/>
</dbReference>
<dbReference type="OrthoDB" id="1675439at2759"/>
<gene>
    <name evidence="7" type="ORF">CTI12_AA175720</name>
</gene>
<keyword evidence="8" id="KW-1185">Reference proteome</keyword>
<proteinExistence type="predicted"/>
<keyword evidence="2" id="KW-0805">Transcription regulation</keyword>
<name>A0A2U1NM57_ARTAN</name>
<dbReference type="GO" id="GO:0003677">
    <property type="term" value="F:DNA binding"/>
    <property type="evidence" value="ECO:0007669"/>
    <property type="project" value="InterPro"/>
</dbReference>
<dbReference type="NCBIfam" id="TIGR01557">
    <property type="entry name" value="myb_SHAQKYF"/>
    <property type="match status" value="1"/>
</dbReference>
<dbReference type="AlphaFoldDB" id="A0A2U1NM57"/>
<organism evidence="7 8">
    <name type="scientific">Artemisia annua</name>
    <name type="common">Sweet wormwood</name>
    <dbReference type="NCBI Taxonomy" id="35608"/>
    <lineage>
        <taxon>Eukaryota</taxon>
        <taxon>Viridiplantae</taxon>
        <taxon>Streptophyta</taxon>
        <taxon>Embryophyta</taxon>
        <taxon>Tracheophyta</taxon>
        <taxon>Spermatophyta</taxon>
        <taxon>Magnoliopsida</taxon>
        <taxon>eudicotyledons</taxon>
        <taxon>Gunneridae</taxon>
        <taxon>Pentapetalae</taxon>
        <taxon>asterids</taxon>
        <taxon>campanulids</taxon>
        <taxon>Asterales</taxon>
        <taxon>Asteraceae</taxon>
        <taxon>Asteroideae</taxon>
        <taxon>Anthemideae</taxon>
        <taxon>Artemisiinae</taxon>
        <taxon>Artemisia</taxon>
    </lineage>
</organism>
<accession>A0A2U1NM57</accession>
<dbReference type="InterPro" id="IPR009057">
    <property type="entry name" value="Homeodomain-like_sf"/>
</dbReference>
<dbReference type="InterPro" id="IPR006447">
    <property type="entry name" value="Myb_dom_plants"/>
</dbReference>
<keyword evidence="4" id="KW-0539">Nucleus</keyword>
<evidence type="ECO:0000256" key="4">
    <source>
        <dbReference type="ARBA" id="ARBA00023242"/>
    </source>
</evidence>
<evidence type="ECO:0000313" key="7">
    <source>
        <dbReference type="EMBL" id="PWA74589.1"/>
    </source>
</evidence>
<dbReference type="PROSITE" id="PS51294">
    <property type="entry name" value="HTH_MYB"/>
    <property type="match status" value="1"/>
</dbReference>
<evidence type="ECO:0000256" key="5">
    <source>
        <dbReference type="SAM" id="MobiDB-lite"/>
    </source>
</evidence>
<comment type="subcellular location">
    <subcellularLocation>
        <location evidence="1">Nucleus</location>
    </subcellularLocation>
</comment>
<evidence type="ECO:0000313" key="8">
    <source>
        <dbReference type="Proteomes" id="UP000245207"/>
    </source>
</evidence>
<dbReference type="InterPro" id="IPR044841">
    <property type="entry name" value="LUX/BOA-like"/>
</dbReference>
<feature type="compositionally biased region" description="Polar residues" evidence="5">
    <location>
        <begin position="207"/>
        <end position="219"/>
    </location>
</feature>
<dbReference type="Proteomes" id="UP000245207">
    <property type="component" value="Unassembled WGS sequence"/>
</dbReference>
<sequence length="320" mass="35900">MEEEEADDAILLQALDNGAFLVVKRKLTNDFVINARQHVIRERIRKFRKRIVSSESETKEVESASPSYRKTYVTTGRKKVRKCSSNKNPDVELLENERVSVKRNIFTKKSVSHKKTICVESTKELHSKFLSVVQELGEGNCFPKTILDGMGVPGLTRMQVASHLQLARKRGSPSSSNNDKISSKYSEEIVKFGRMPLVATHAGNPEDSITSTRHATSSKSRGKMDVNLKNNQSFGESSLLSDFELVNFEPINSLPSTQHGSVHHNFPPKQASDDLFGFMNGMEGDETFAGIQLHPIEPNDNYNLEQVSQYYGQEMPNHVG</sequence>
<dbReference type="SUPFAM" id="SSF46689">
    <property type="entry name" value="Homeodomain-like"/>
    <property type="match status" value="1"/>
</dbReference>
<feature type="domain" description="HTH myb-type" evidence="6">
    <location>
        <begin position="122"/>
        <end position="172"/>
    </location>
</feature>
<dbReference type="Gene3D" id="1.10.10.60">
    <property type="entry name" value="Homeodomain-like"/>
    <property type="match status" value="1"/>
</dbReference>
<evidence type="ECO:0000256" key="1">
    <source>
        <dbReference type="ARBA" id="ARBA00004123"/>
    </source>
</evidence>
<dbReference type="GO" id="GO:0005634">
    <property type="term" value="C:nucleus"/>
    <property type="evidence" value="ECO:0007669"/>
    <property type="project" value="UniProtKB-SubCell"/>
</dbReference>
<feature type="region of interest" description="Disordered" evidence="5">
    <location>
        <begin position="200"/>
        <end position="229"/>
    </location>
</feature>
<keyword evidence="3" id="KW-0804">Transcription</keyword>
<dbReference type="PANTHER" id="PTHR31442">
    <property type="entry name" value="HOMEODOMAIN-LIKE SUPERFAMILY PROTEIN-RELATED"/>
    <property type="match status" value="1"/>
</dbReference>